<organism evidence="2 3">
    <name type="scientific">Litchfieldia luteola</name>
    <dbReference type="NCBI Taxonomy" id="682179"/>
    <lineage>
        <taxon>Bacteria</taxon>
        <taxon>Bacillati</taxon>
        <taxon>Bacillota</taxon>
        <taxon>Bacilli</taxon>
        <taxon>Bacillales</taxon>
        <taxon>Bacillaceae</taxon>
        <taxon>Litchfieldia</taxon>
    </lineage>
</organism>
<dbReference type="RefSeq" id="WP_193538024.1">
    <property type="nucleotide sequence ID" value="NZ_JADCLJ010000022.1"/>
</dbReference>
<dbReference type="Proteomes" id="UP001516662">
    <property type="component" value="Unassembled WGS sequence"/>
</dbReference>
<evidence type="ECO:0000313" key="2">
    <source>
        <dbReference type="EMBL" id="MBE4909418.1"/>
    </source>
</evidence>
<proteinExistence type="predicted"/>
<accession>A0ABR9QLQ1</accession>
<name>A0ABR9QLQ1_9BACI</name>
<keyword evidence="3" id="KW-1185">Reference proteome</keyword>
<reference evidence="2 3" key="1">
    <citation type="submission" date="2020-10" db="EMBL/GenBank/DDBJ databases">
        <title>Bacillus sp. HD4P25, an endophyte from a halophyte.</title>
        <authorList>
            <person name="Sun J.-Q."/>
        </authorList>
    </citation>
    <scope>NUCLEOTIDE SEQUENCE [LARGE SCALE GENOMIC DNA]</scope>
    <source>
        <strain evidence="2 3">YIM 93174</strain>
    </source>
</reference>
<sequence>MSHMHCSTCGKFRRDHHGHHGHHDHHRNHHHNDHCGCPDHHHGHGHHHGDHHGCHDFHHRDFICDRFLCDDDFRLRLGGLQGNLNFRLRQLIGCKVKFELEEDKKIDAKVCFVGSDFVEVEVLDDKKDDKKDDKDDEPEVLGEKKKKKKKKKKKHKKCPKAAIIKMEAIKFMELKDDCKDDKECDCCH</sequence>
<dbReference type="EMBL" id="JADCLJ010000022">
    <property type="protein sequence ID" value="MBE4909418.1"/>
    <property type="molecule type" value="Genomic_DNA"/>
</dbReference>
<comment type="caution">
    <text evidence="2">The sequence shown here is derived from an EMBL/GenBank/DDBJ whole genome shotgun (WGS) entry which is preliminary data.</text>
</comment>
<feature type="region of interest" description="Disordered" evidence="1">
    <location>
        <begin position="128"/>
        <end position="158"/>
    </location>
</feature>
<gene>
    <name evidence="2" type="ORF">IMZ08_15305</name>
</gene>
<evidence type="ECO:0000256" key="1">
    <source>
        <dbReference type="SAM" id="MobiDB-lite"/>
    </source>
</evidence>
<feature type="compositionally biased region" description="Basic residues" evidence="1">
    <location>
        <begin position="144"/>
        <end position="158"/>
    </location>
</feature>
<protein>
    <submittedName>
        <fullName evidence="2">Uncharacterized protein</fullName>
    </submittedName>
</protein>
<evidence type="ECO:0000313" key="3">
    <source>
        <dbReference type="Proteomes" id="UP001516662"/>
    </source>
</evidence>